<proteinExistence type="inferred from homology"/>
<dbReference type="Proteomes" id="UP000315648">
    <property type="component" value="Unassembled WGS sequence"/>
</dbReference>
<gene>
    <name evidence="3" type="ORF">FPL22_00345</name>
</gene>
<dbReference type="GO" id="GO:0008270">
    <property type="term" value="F:zinc ion binding"/>
    <property type="evidence" value="ECO:0007669"/>
    <property type="project" value="UniProtKB-UniRule"/>
</dbReference>
<feature type="binding site" evidence="1">
    <location>
        <position position="38"/>
    </location>
    <ligand>
        <name>Zn(2+)</name>
        <dbReference type="ChEBI" id="CHEBI:29105"/>
    </ligand>
</feature>
<dbReference type="InterPro" id="IPR038366">
    <property type="entry name" value="Znf_CppX_C4_sf"/>
</dbReference>
<dbReference type="AlphaFoldDB" id="A0A556QMB2"/>
<keyword evidence="1" id="KW-0143">Chaperone</keyword>
<keyword evidence="1" id="KW-0862">Zinc</keyword>
<dbReference type="SMART" id="SM00994">
    <property type="entry name" value="zf-C4_ClpX"/>
    <property type="match status" value="1"/>
</dbReference>
<reference evidence="3 4" key="1">
    <citation type="submission" date="2019-07" db="EMBL/GenBank/DDBJ databases">
        <title>Description of 53C-WASEF.</title>
        <authorList>
            <person name="Pitt A."/>
            <person name="Hahn M.W."/>
        </authorList>
    </citation>
    <scope>NUCLEOTIDE SEQUENCE [LARGE SCALE GENOMIC DNA]</scope>
    <source>
        <strain evidence="3 4">53C-WASEF</strain>
    </source>
</reference>
<dbReference type="InterPro" id="IPR059188">
    <property type="entry name" value="Znf_CLPX-like"/>
</dbReference>
<comment type="similarity">
    <text evidence="1">Belongs to the ClpX chaperone family.</text>
</comment>
<protein>
    <recommendedName>
        <fullName evidence="2">ClpX-type ZB domain-containing protein</fullName>
    </recommendedName>
</protein>
<feature type="binding site" evidence="1">
    <location>
        <position position="35"/>
    </location>
    <ligand>
        <name>Zn(2+)</name>
        <dbReference type="ChEBI" id="CHEBI:29105"/>
    </ligand>
</feature>
<sequence length="52" mass="5777">MPKKTLAKCSFCGKDQTQIEKLIVATEQIPVVSICNECVVICNRILAQKPDK</sequence>
<feature type="domain" description="ClpX-type ZB" evidence="2">
    <location>
        <begin position="1"/>
        <end position="52"/>
    </location>
</feature>
<dbReference type="GO" id="GO:0046983">
    <property type="term" value="F:protein dimerization activity"/>
    <property type="evidence" value="ECO:0007669"/>
    <property type="project" value="UniProtKB-UniRule"/>
</dbReference>
<dbReference type="RefSeq" id="WP_144228133.1">
    <property type="nucleotide sequence ID" value="NZ_CBCRVV010000001.1"/>
</dbReference>
<keyword evidence="4" id="KW-1185">Reference proteome</keyword>
<keyword evidence="1" id="KW-0479">Metal-binding</keyword>
<feature type="binding site" evidence="1">
    <location>
        <position position="12"/>
    </location>
    <ligand>
        <name>Zn(2+)</name>
        <dbReference type="ChEBI" id="CHEBI:29105"/>
    </ligand>
</feature>
<dbReference type="OrthoDB" id="9784984at2"/>
<dbReference type="EMBL" id="VMBG01000001">
    <property type="protein sequence ID" value="TSJ77791.1"/>
    <property type="molecule type" value="Genomic_DNA"/>
</dbReference>
<organism evidence="3 4">
    <name type="scientific">Rariglobus hedericola</name>
    <dbReference type="NCBI Taxonomy" id="2597822"/>
    <lineage>
        <taxon>Bacteria</taxon>
        <taxon>Pseudomonadati</taxon>
        <taxon>Verrucomicrobiota</taxon>
        <taxon>Opitutia</taxon>
        <taxon>Opitutales</taxon>
        <taxon>Opitutaceae</taxon>
        <taxon>Rariglobus</taxon>
    </lineage>
</organism>
<dbReference type="InterPro" id="IPR010603">
    <property type="entry name" value="Znf_CppX_C4"/>
</dbReference>
<dbReference type="Pfam" id="PF06689">
    <property type="entry name" value="zf-C4_ClpX"/>
    <property type="match status" value="1"/>
</dbReference>
<dbReference type="GO" id="GO:0006457">
    <property type="term" value="P:protein folding"/>
    <property type="evidence" value="ECO:0007669"/>
    <property type="project" value="UniProtKB-UniRule"/>
</dbReference>
<dbReference type="GO" id="GO:0051082">
    <property type="term" value="F:unfolded protein binding"/>
    <property type="evidence" value="ECO:0007669"/>
    <property type="project" value="UniProtKB-UniRule"/>
</dbReference>
<dbReference type="PROSITE" id="PS51902">
    <property type="entry name" value="CLPX_ZB"/>
    <property type="match status" value="1"/>
</dbReference>
<evidence type="ECO:0000313" key="3">
    <source>
        <dbReference type="EMBL" id="TSJ77791.1"/>
    </source>
</evidence>
<name>A0A556QMB2_9BACT</name>
<evidence type="ECO:0000313" key="4">
    <source>
        <dbReference type="Proteomes" id="UP000315648"/>
    </source>
</evidence>
<comment type="caution">
    <text evidence="3">The sequence shown here is derived from an EMBL/GenBank/DDBJ whole genome shotgun (WGS) entry which is preliminary data.</text>
</comment>
<feature type="binding site" evidence="1">
    <location>
        <position position="9"/>
    </location>
    <ligand>
        <name>Zn(2+)</name>
        <dbReference type="ChEBI" id="CHEBI:29105"/>
    </ligand>
</feature>
<dbReference type="Gene3D" id="6.20.220.10">
    <property type="entry name" value="ClpX chaperone, C4-type zinc finger domain"/>
    <property type="match status" value="1"/>
</dbReference>
<dbReference type="SUPFAM" id="SSF57716">
    <property type="entry name" value="Glucocorticoid receptor-like (DNA-binding domain)"/>
    <property type="match status" value="1"/>
</dbReference>
<accession>A0A556QMB2</accession>
<evidence type="ECO:0000259" key="2">
    <source>
        <dbReference type="PROSITE" id="PS51902"/>
    </source>
</evidence>
<evidence type="ECO:0000256" key="1">
    <source>
        <dbReference type="PROSITE-ProRule" id="PRU01250"/>
    </source>
</evidence>